<evidence type="ECO:0000256" key="2">
    <source>
        <dbReference type="ARBA" id="ARBA00023136"/>
    </source>
</evidence>
<dbReference type="PANTHER" id="PTHR40980">
    <property type="entry name" value="PLUG DOMAIN-CONTAINING PROTEIN"/>
    <property type="match status" value="1"/>
</dbReference>
<feature type="domain" description="Outer membrane protein beta-barrel" evidence="5">
    <location>
        <begin position="385"/>
        <end position="790"/>
    </location>
</feature>
<dbReference type="Gene3D" id="2.170.130.10">
    <property type="entry name" value="TonB-dependent receptor, plug domain"/>
    <property type="match status" value="1"/>
</dbReference>
<dbReference type="Gene3D" id="2.60.40.1120">
    <property type="entry name" value="Carboxypeptidase-like, regulatory domain"/>
    <property type="match status" value="1"/>
</dbReference>
<keyword evidence="3" id="KW-0998">Cell outer membrane</keyword>
<proteinExistence type="predicted"/>
<dbReference type="OrthoDB" id="8764943at2"/>
<keyword evidence="7" id="KW-1185">Reference proteome</keyword>
<dbReference type="SUPFAM" id="SSF49464">
    <property type="entry name" value="Carboxypeptidase regulatory domain-like"/>
    <property type="match status" value="1"/>
</dbReference>
<dbReference type="Pfam" id="PF07715">
    <property type="entry name" value="Plug"/>
    <property type="match status" value="1"/>
</dbReference>
<sequence>MFIHIRLILTVILTGLLFPLFLFCQDDSSIKVSGVILTEDQQPVDFASVSILASEDTAVVDFQLSDESGNYEFQNLKAGGYLLRISRLGFPDYTTEAFQLVDGQHLEMSPVMQSTGNDLAVVEVTSRRPMVAFSGGKMVVAADQLPGKEISSGLEILNKVPGVFVNGTSITLNGFGNVNVLINGRRRTMTASQAATLLQGIPAENIKTIEVRSGKSVSQDASGTGGEINIITHKSLGQFFNFSLRNRVTIDRFVSNSHNAYLNYNGSRIRFNGGINYTRNYSYGNQQRNERYFDNDENLFGTNQVNINSQSLSQLPSGNFGIEYDLSSKQRIGINGNSYFTVKDGRTTNLSTFDFVDAEDRDVLLGEQLDLNDNLSSFDAYYENDLDSLGSRLTANLGYLTGYSREQIDFDRREPPTLSGSEALNLRTRLPLDGAQTTFRTDLKKYLSPSTVISAGIKISDGSIENFSVFDTISRQPPVRNLELSDSLGYQEQVYAAYASISHEMGYLSFEAGLRAEATRTETYSYKVDARGGQSYENLFPNLAVSYAPSANHQFTLNYSSSITRPNYLELNPYVRYLDAFTFTTGNNELLPEIDHRLTLNTRLYRLLYLNFGLIRGQRYVGQVRELTEDGLTTSITPQNAFNVRAGYVQAIIYYQFGKNEKVQGQLSSLVVPLNYLPLPAFEDQAQFTGSTTKVVLSASTQVKLTDRLTIEGDYRFTRGRLYFQRRNLNQWVANAQLRYRLPGDAFTLAVGATDLFNSNNAAGERFFTGFESDYASDFNTRRVSIALNYRLGKLRKNYRRGPEGDVGRFQ</sequence>
<gene>
    <name evidence="6" type="ORF">SAMN05444359_12054</name>
</gene>
<dbReference type="Pfam" id="PF14905">
    <property type="entry name" value="OMP_b-brl_3"/>
    <property type="match status" value="1"/>
</dbReference>
<evidence type="ECO:0000256" key="1">
    <source>
        <dbReference type="ARBA" id="ARBA00004442"/>
    </source>
</evidence>
<evidence type="ECO:0000259" key="4">
    <source>
        <dbReference type="Pfam" id="PF07715"/>
    </source>
</evidence>
<comment type="subcellular location">
    <subcellularLocation>
        <location evidence="1">Cell outer membrane</location>
    </subcellularLocation>
</comment>
<evidence type="ECO:0000256" key="3">
    <source>
        <dbReference type="ARBA" id="ARBA00023237"/>
    </source>
</evidence>
<dbReference type="AlphaFoldDB" id="A0A1H9KD16"/>
<organism evidence="6 7">
    <name type="scientific">Neolewinella agarilytica</name>
    <dbReference type="NCBI Taxonomy" id="478744"/>
    <lineage>
        <taxon>Bacteria</taxon>
        <taxon>Pseudomonadati</taxon>
        <taxon>Bacteroidota</taxon>
        <taxon>Saprospiria</taxon>
        <taxon>Saprospirales</taxon>
        <taxon>Lewinellaceae</taxon>
        <taxon>Neolewinella</taxon>
    </lineage>
</organism>
<dbReference type="SUPFAM" id="SSF56935">
    <property type="entry name" value="Porins"/>
    <property type="match status" value="1"/>
</dbReference>
<feature type="domain" description="TonB-dependent receptor plug" evidence="4">
    <location>
        <begin position="139"/>
        <end position="226"/>
    </location>
</feature>
<evidence type="ECO:0000313" key="7">
    <source>
        <dbReference type="Proteomes" id="UP000199021"/>
    </source>
</evidence>
<dbReference type="InterPro" id="IPR041700">
    <property type="entry name" value="OMP_b-brl_3"/>
</dbReference>
<dbReference type="Gene3D" id="2.40.170.20">
    <property type="entry name" value="TonB-dependent receptor, beta-barrel domain"/>
    <property type="match status" value="1"/>
</dbReference>
<evidence type="ECO:0000313" key="6">
    <source>
        <dbReference type="EMBL" id="SEQ97040.1"/>
    </source>
</evidence>
<dbReference type="InterPro" id="IPR012910">
    <property type="entry name" value="Plug_dom"/>
</dbReference>
<protein>
    <submittedName>
        <fullName evidence="6">Outer membrane receptor proteins, mostly Fe transport</fullName>
    </submittedName>
</protein>
<dbReference type="RefSeq" id="WP_090170713.1">
    <property type="nucleotide sequence ID" value="NZ_FOFB01000020.1"/>
</dbReference>
<keyword evidence="6" id="KW-0675">Receptor</keyword>
<dbReference type="Pfam" id="PF13620">
    <property type="entry name" value="CarboxypepD_reg"/>
    <property type="match status" value="1"/>
</dbReference>
<dbReference type="Proteomes" id="UP000199021">
    <property type="component" value="Unassembled WGS sequence"/>
</dbReference>
<dbReference type="InterPro" id="IPR037066">
    <property type="entry name" value="Plug_dom_sf"/>
</dbReference>
<dbReference type="InParanoid" id="A0A1H9KD16"/>
<dbReference type="InterPro" id="IPR036942">
    <property type="entry name" value="Beta-barrel_TonB_sf"/>
</dbReference>
<name>A0A1H9KD16_9BACT</name>
<accession>A0A1H9KD16</accession>
<dbReference type="GO" id="GO:0009279">
    <property type="term" value="C:cell outer membrane"/>
    <property type="evidence" value="ECO:0007669"/>
    <property type="project" value="UniProtKB-SubCell"/>
</dbReference>
<dbReference type="STRING" id="478744.SAMN05444359_12054"/>
<dbReference type="PANTHER" id="PTHR40980:SF4">
    <property type="entry name" value="TONB-DEPENDENT RECEPTOR-LIKE BETA-BARREL DOMAIN-CONTAINING PROTEIN"/>
    <property type="match status" value="1"/>
</dbReference>
<dbReference type="InterPro" id="IPR008969">
    <property type="entry name" value="CarboxyPept-like_regulatory"/>
</dbReference>
<evidence type="ECO:0000259" key="5">
    <source>
        <dbReference type="Pfam" id="PF14905"/>
    </source>
</evidence>
<reference evidence="7" key="1">
    <citation type="submission" date="2016-10" db="EMBL/GenBank/DDBJ databases">
        <authorList>
            <person name="Varghese N."/>
            <person name="Submissions S."/>
        </authorList>
    </citation>
    <scope>NUCLEOTIDE SEQUENCE [LARGE SCALE GENOMIC DNA]</scope>
    <source>
        <strain evidence="7">DSM 24740</strain>
    </source>
</reference>
<dbReference type="EMBL" id="FOFB01000020">
    <property type="protein sequence ID" value="SEQ97040.1"/>
    <property type="molecule type" value="Genomic_DNA"/>
</dbReference>
<keyword evidence="2" id="KW-0472">Membrane</keyword>